<protein>
    <submittedName>
        <fullName evidence="2">Uncharacterized protein</fullName>
    </submittedName>
</protein>
<keyword evidence="3" id="KW-1185">Reference proteome</keyword>
<evidence type="ECO:0000313" key="2">
    <source>
        <dbReference type="EMBL" id="KAG8467785.1"/>
    </source>
</evidence>
<reference evidence="2" key="1">
    <citation type="submission" date="2021-05" db="EMBL/GenBank/DDBJ databases">
        <title>The genome of the haptophyte Pavlova lutheri (Diacronema luteri, Pavlovales) - a model for lipid biosynthesis in eukaryotic algae.</title>
        <authorList>
            <person name="Hulatt C.J."/>
            <person name="Posewitz M.C."/>
        </authorList>
    </citation>
    <scope>NUCLEOTIDE SEQUENCE</scope>
    <source>
        <strain evidence="2">NIVA-4/92</strain>
    </source>
</reference>
<dbReference type="EMBL" id="JAGTXO010000005">
    <property type="protein sequence ID" value="KAG8467785.1"/>
    <property type="molecule type" value="Genomic_DNA"/>
</dbReference>
<comment type="caution">
    <text evidence="2">The sequence shown here is derived from an EMBL/GenBank/DDBJ whole genome shotgun (WGS) entry which is preliminary data.</text>
</comment>
<gene>
    <name evidence="2" type="ORF">KFE25_006837</name>
</gene>
<feature type="region of interest" description="Disordered" evidence="1">
    <location>
        <begin position="162"/>
        <end position="185"/>
    </location>
</feature>
<sequence>MEVATACIEHPRRVESPLLKVIVRYAVERDANAPRKREERNALAKTLSTLLLTGDASGAADGAPLALKPHLGVMVLKGIDYTEPVTSVGTDGVDVHTFCKVRVPAPAEPLNGAASAADGADADDAAVADAREGERLARRCRKPRAPLLRASPRQLRQLWRCVTARDRPSTSRAGGGSSAPDVKSG</sequence>
<accession>A0A8J5XYG2</accession>
<name>A0A8J5XYG2_DIALT</name>
<dbReference type="AlphaFoldDB" id="A0A8J5XYG2"/>
<proteinExistence type="predicted"/>
<organism evidence="2 3">
    <name type="scientific">Diacronema lutheri</name>
    <name type="common">Unicellular marine alga</name>
    <name type="synonym">Monochrysis lutheri</name>
    <dbReference type="NCBI Taxonomy" id="2081491"/>
    <lineage>
        <taxon>Eukaryota</taxon>
        <taxon>Haptista</taxon>
        <taxon>Haptophyta</taxon>
        <taxon>Pavlovophyceae</taxon>
        <taxon>Pavlovales</taxon>
        <taxon>Pavlovaceae</taxon>
        <taxon>Diacronema</taxon>
    </lineage>
</organism>
<evidence type="ECO:0000256" key="1">
    <source>
        <dbReference type="SAM" id="MobiDB-lite"/>
    </source>
</evidence>
<evidence type="ECO:0000313" key="3">
    <source>
        <dbReference type="Proteomes" id="UP000751190"/>
    </source>
</evidence>
<dbReference type="Proteomes" id="UP000751190">
    <property type="component" value="Unassembled WGS sequence"/>
</dbReference>